<organism evidence="2 3">
    <name type="scientific">Microbulbifer donghaiensis</name>
    <dbReference type="NCBI Taxonomy" id="494016"/>
    <lineage>
        <taxon>Bacteria</taxon>
        <taxon>Pseudomonadati</taxon>
        <taxon>Pseudomonadota</taxon>
        <taxon>Gammaproteobacteria</taxon>
        <taxon>Cellvibrionales</taxon>
        <taxon>Microbulbiferaceae</taxon>
        <taxon>Microbulbifer</taxon>
    </lineage>
</organism>
<evidence type="ECO:0000313" key="3">
    <source>
        <dbReference type="Proteomes" id="UP000184170"/>
    </source>
</evidence>
<evidence type="ECO:0000313" key="2">
    <source>
        <dbReference type="EMBL" id="SHF21808.1"/>
    </source>
</evidence>
<dbReference type="Proteomes" id="UP000184170">
    <property type="component" value="Unassembled WGS sequence"/>
</dbReference>
<feature type="chain" id="PRO_5012363982" description="Lipoprotein" evidence="1">
    <location>
        <begin position="24"/>
        <end position="58"/>
    </location>
</feature>
<sequence>MQKLSCILLAVALATGVAGCSTTAPEGAPKALTMNGQKFYCVEQELETKTLVRCVRAS</sequence>
<dbReference type="AlphaFoldDB" id="A0A1M4ZUV1"/>
<name>A0A1M4ZUV1_9GAMM</name>
<reference evidence="3" key="1">
    <citation type="submission" date="2016-11" db="EMBL/GenBank/DDBJ databases">
        <authorList>
            <person name="Varghese N."/>
            <person name="Submissions S."/>
        </authorList>
    </citation>
    <scope>NUCLEOTIDE SEQUENCE [LARGE SCALE GENOMIC DNA]</scope>
    <source>
        <strain evidence="3">CGMCC 1.7063</strain>
    </source>
</reference>
<protein>
    <recommendedName>
        <fullName evidence="4">Lipoprotein</fullName>
    </recommendedName>
</protein>
<keyword evidence="3" id="KW-1185">Reference proteome</keyword>
<evidence type="ECO:0008006" key="4">
    <source>
        <dbReference type="Google" id="ProtNLM"/>
    </source>
</evidence>
<gene>
    <name evidence="2" type="ORF">SAMN04487965_1659</name>
</gene>
<keyword evidence="1" id="KW-0732">Signal</keyword>
<dbReference type="OrthoDB" id="5738532at2"/>
<accession>A0A1M4ZUV1</accession>
<evidence type="ECO:0000256" key="1">
    <source>
        <dbReference type="SAM" id="SignalP"/>
    </source>
</evidence>
<feature type="signal peptide" evidence="1">
    <location>
        <begin position="1"/>
        <end position="23"/>
    </location>
</feature>
<dbReference type="RefSeq" id="WP_159436003.1">
    <property type="nucleotide sequence ID" value="NZ_FQVA01000001.1"/>
</dbReference>
<proteinExistence type="predicted"/>
<dbReference type="PROSITE" id="PS51257">
    <property type="entry name" value="PROKAR_LIPOPROTEIN"/>
    <property type="match status" value="1"/>
</dbReference>
<dbReference type="EMBL" id="FQVA01000001">
    <property type="protein sequence ID" value="SHF21808.1"/>
    <property type="molecule type" value="Genomic_DNA"/>
</dbReference>